<dbReference type="InterPro" id="IPR001811">
    <property type="entry name" value="Chemokine_IL8-like_dom"/>
</dbReference>
<organism evidence="4 5">
    <name type="scientific">Characodon lateralis</name>
    <dbReference type="NCBI Taxonomy" id="208331"/>
    <lineage>
        <taxon>Eukaryota</taxon>
        <taxon>Metazoa</taxon>
        <taxon>Chordata</taxon>
        <taxon>Craniata</taxon>
        <taxon>Vertebrata</taxon>
        <taxon>Euteleostomi</taxon>
        <taxon>Actinopterygii</taxon>
        <taxon>Neopterygii</taxon>
        <taxon>Teleostei</taxon>
        <taxon>Neoteleostei</taxon>
        <taxon>Acanthomorphata</taxon>
        <taxon>Ovalentaria</taxon>
        <taxon>Atherinomorphae</taxon>
        <taxon>Cyprinodontiformes</taxon>
        <taxon>Goodeidae</taxon>
        <taxon>Characodon</taxon>
    </lineage>
</organism>
<feature type="domain" description="Chemokine interleukin-8-like" evidence="3">
    <location>
        <begin position="29"/>
        <end position="82"/>
    </location>
</feature>
<proteinExistence type="predicted"/>
<dbReference type="Pfam" id="PF00048">
    <property type="entry name" value="IL8"/>
    <property type="match status" value="1"/>
</dbReference>
<feature type="signal peptide" evidence="2">
    <location>
        <begin position="1"/>
        <end position="22"/>
    </location>
</feature>
<evidence type="ECO:0000313" key="5">
    <source>
        <dbReference type="Proteomes" id="UP001352852"/>
    </source>
</evidence>
<dbReference type="EMBL" id="JAHUTJ010027443">
    <property type="protein sequence ID" value="MED6275288.1"/>
    <property type="molecule type" value="Genomic_DNA"/>
</dbReference>
<comment type="caution">
    <text evidence="4">The sequence shown here is derived from an EMBL/GenBank/DDBJ whole genome shotgun (WGS) entry which is preliminary data.</text>
</comment>
<evidence type="ECO:0000256" key="1">
    <source>
        <dbReference type="ARBA" id="ARBA00022514"/>
    </source>
</evidence>
<gene>
    <name evidence="4" type="ORF">CHARACLAT_025088</name>
</gene>
<evidence type="ECO:0000313" key="4">
    <source>
        <dbReference type="EMBL" id="MED6275288.1"/>
    </source>
</evidence>
<accession>A0ABU7DJM0</accession>
<feature type="chain" id="PRO_5045844785" description="Chemokine interleukin-8-like domain-containing protein" evidence="2">
    <location>
        <begin position="23"/>
        <end position="254"/>
    </location>
</feature>
<protein>
    <recommendedName>
        <fullName evidence="3">Chemokine interleukin-8-like domain-containing protein</fullName>
    </recommendedName>
</protein>
<reference evidence="4 5" key="1">
    <citation type="submission" date="2021-06" db="EMBL/GenBank/DDBJ databases">
        <authorList>
            <person name="Palmer J.M."/>
        </authorList>
    </citation>
    <scope>NUCLEOTIDE SEQUENCE [LARGE SCALE GENOMIC DNA]</scope>
    <source>
        <strain evidence="4 5">CL_MEX2019</strain>
        <tissue evidence="4">Muscle</tissue>
    </source>
</reference>
<name>A0ABU7DJM0_9TELE</name>
<dbReference type="SUPFAM" id="SSF54117">
    <property type="entry name" value="Interleukin 8-like chemokines"/>
    <property type="match status" value="1"/>
</dbReference>
<evidence type="ECO:0000259" key="3">
    <source>
        <dbReference type="Pfam" id="PF00048"/>
    </source>
</evidence>
<dbReference type="InterPro" id="IPR036048">
    <property type="entry name" value="Interleukin_8-like_sf"/>
</dbReference>
<sequence>MQSSLSLTSLLCFTTWINLVQAISGAVNNCPCVAFSETKVQHFKIKEYTIQKEGVCLFKAVVFQTVAGKTICKDPNNEWANFVILQTRIRTAVNTNICIITTSTSIRTNINTNIRTRIRTRITPTVDTYISTTNTRIKTTFNPNIINTSNSTIKPNIITQIRTNINTNISSINHNLHFLSNTCLSTINNKNFKPLFLFFNICKINSKSNISINISSKQHCWCFWYQVSTSLYTSKIHKKKKNIHTKAFNNKETK</sequence>
<keyword evidence="5" id="KW-1185">Reference proteome</keyword>
<keyword evidence="2" id="KW-0732">Signal</keyword>
<dbReference type="Gene3D" id="2.40.50.40">
    <property type="match status" value="1"/>
</dbReference>
<evidence type="ECO:0000256" key="2">
    <source>
        <dbReference type="SAM" id="SignalP"/>
    </source>
</evidence>
<dbReference type="Proteomes" id="UP001352852">
    <property type="component" value="Unassembled WGS sequence"/>
</dbReference>
<keyword evidence="1" id="KW-0202">Cytokine</keyword>